<evidence type="ECO:0000313" key="2">
    <source>
        <dbReference type="Proteomes" id="UP000321157"/>
    </source>
</evidence>
<dbReference type="Proteomes" id="UP000321157">
    <property type="component" value="Unassembled WGS sequence"/>
</dbReference>
<dbReference type="InterPro" id="IPR007263">
    <property type="entry name" value="DCC1-like"/>
</dbReference>
<dbReference type="EMBL" id="BJXX01000016">
    <property type="protein sequence ID" value="GEN32911.1"/>
    <property type="molecule type" value="Genomic_DNA"/>
</dbReference>
<proteinExistence type="predicted"/>
<dbReference type="InterPro" id="IPR052927">
    <property type="entry name" value="DCC_oxidoreductase"/>
</dbReference>
<comment type="caution">
    <text evidence="1">The sequence shown here is derived from an EMBL/GenBank/DDBJ whole genome shotgun (WGS) entry which is preliminary data.</text>
</comment>
<keyword evidence="2" id="KW-1185">Reference proteome</keyword>
<dbReference type="OrthoDB" id="9785438at2"/>
<organism evidence="1 2">
    <name type="scientific">Aneurinibacillus danicus</name>
    <dbReference type="NCBI Taxonomy" id="267746"/>
    <lineage>
        <taxon>Bacteria</taxon>
        <taxon>Bacillati</taxon>
        <taxon>Bacillota</taxon>
        <taxon>Bacilli</taxon>
        <taxon>Bacillales</taxon>
        <taxon>Paenibacillaceae</taxon>
        <taxon>Aneurinibacillus group</taxon>
        <taxon>Aneurinibacillus</taxon>
    </lineage>
</organism>
<dbReference type="PANTHER" id="PTHR33639:SF2">
    <property type="entry name" value="DUF393 DOMAIN-CONTAINING PROTEIN"/>
    <property type="match status" value="1"/>
</dbReference>
<accession>A0A511V4A2</accession>
<gene>
    <name evidence="1" type="primary">yuxK</name>
    <name evidence="1" type="ORF">ADA01nite_03710</name>
</gene>
<dbReference type="AlphaFoldDB" id="A0A511V4A2"/>
<sequence>MHNSRQTDIQHTILLFDGVCNLCNQAVLFIIPRDPKETIRFASLQSDTGQRLLGQHGLSADRLDTMVLIDRGKAYTKSSAALRIARKLHWPWPLFYLFILIPRPLRDTVYDWIASNRYRWFGKKEQCMLPTPQTRRRFLE</sequence>
<dbReference type="Pfam" id="PF04134">
    <property type="entry name" value="DCC1-like"/>
    <property type="match status" value="1"/>
</dbReference>
<protein>
    <recommendedName>
        <fullName evidence="3">Thiol-disulfide oxidoreductase</fullName>
    </recommendedName>
</protein>
<dbReference type="PANTHER" id="PTHR33639">
    <property type="entry name" value="THIOL-DISULFIDE OXIDOREDUCTASE DCC"/>
    <property type="match status" value="1"/>
</dbReference>
<reference evidence="1 2" key="1">
    <citation type="submission" date="2019-07" db="EMBL/GenBank/DDBJ databases">
        <title>Whole genome shotgun sequence of Aneurinibacillus danicus NBRC 102444.</title>
        <authorList>
            <person name="Hosoyama A."/>
            <person name="Uohara A."/>
            <person name="Ohji S."/>
            <person name="Ichikawa N."/>
        </authorList>
    </citation>
    <scope>NUCLEOTIDE SEQUENCE [LARGE SCALE GENOMIC DNA]</scope>
    <source>
        <strain evidence="1 2">NBRC 102444</strain>
    </source>
</reference>
<evidence type="ECO:0008006" key="3">
    <source>
        <dbReference type="Google" id="ProtNLM"/>
    </source>
</evidence>
<dbReference type="GO" id="GO:0015035">
    <property type="term" value="F:protein-disulfide reductase activity"/>
    <property type="evidence" value="ECO:0007669"/>
    <property type="project" value="InterPro"/>
</dbReference>
<evidence type="ECO:0000313" key="1">
    <source>
        <dbReference type="EMBL" id="GEN32911.1"/>
    </source>
</evidence>
<dbReference type="RefSeq" id="WP_146808215.1">
    <property type="nucleotide sequence ID" value="NZ_BJXX01000016.1"/>
</dbReference>
<name>A0A511V4A2_9BACL</name>